<name>A0A8I1A0B8_RHOER</name>
<reference evidence="1 2" key="1">
    <citation type="submission" date="2020-12" db="EMBL/GenBank/DDBJ databases">
        <title>Draft genome sequence of furan degrading bacterial strain FUR100.</title>
        <authorList>
            <person name="Woiski C."/>
        </authorList>
    </citation>
    <scope>NUCLEOTIDE SEQUENCE [LARGE SCALE GENOMIC DNA]</scope>
    <source>
        <strain evidence="1 2">FUR100</strain>
    </source>
</reference>
<dbReference type="PANTHER" id="PTHR21308">
    <property type="entry name" value="PHYTANOYL-COA ALPHA-HYDROXYLASE"/>
    <property type="match status" value="1"/>
</dbReference>
<dbReference type="InterPro" id="IPR008775">
    <property type="entry name" value="Phytyl_CoA_dOase-like"/>
</dbReference>
<dbReference type="Gene3D" id="2.60.120.620">
    <property type="entry name" value="q2cbj1_9rhob like domain"/>
    <property type="match status" value="1"/>
</dbReference>
<keyword evidence="2" id="KW-1185">Reference proteome</keyword>
<dbReference type="PANTHER" id="PTHR21308:SF8">
    <property type="entry name" value="PHYTANOYL-COA DIOXYGENASE FAMILY PROTEIN (AFU_ORTHOLOGUE AFUA_2G09620)"/>
    <property type="match status" value="1"/>
</dbReference>
<dbReference type="SUPFAM" id="SSF51197">
    <property type="entry name" value="Clavaminate synthase-like"/>
    <property type="match status" value="1"/>
</dbReference>
<proteinExistence type="predicted"/>
<keyword evidence="1" id="KW-0223">Dioxygenase</keyword>
<dbReference type="EMBL" id="JAECSB010000092">
    <property type="protein sequence ID" value="MBH5146603.1"/>
    <property type="molecule type" value="Genomic_DNA"/>
</dbReference>
<organism evidence="1 2">
    <name type="scientific">Rhodococcus erythropolis</name>
    <name type="common">Arthrobacter picolinophilus</name>
    <dbReference type="NCBI Taxonomy" id="1833"/>
    <lineage>
        <taxon>Bacteria</taxon>
        <taxon>Bacillati</taxon>
        <taxon>Actinomycetota</taxon>
        <taxon>Actinomycetes</taxon>
        <taxon>Mycobacteriales</taxon>
        <taxon>Nocardiaceae</taxon>
        <taxon>Rhodococcus</taxon>
        <taxon>Rhodococcus erythropolis group</taxon>
    </lineage>
</organism>
<comment type="caution">
    <text evidence="1">The sequence shown here is derived from an EMBL/GenBank/DDBJ whole genome shotgun (WGS) entry which is preliminary data.</text>
</comment>
<dbReference type="RefSeq" id="WP_197942092.1">
    <property type="nucleotide sequence ID" value="NZ_JAECSB010000092.1"/>
</dbReference>
<dbReference type="Pfam" id="PF05721">
    <property type="entry name" value="PhyH"/>
    <property type="match status" value="1"/>
</dbReference>
<dbReference type="InterPro" id="IPR047128">
    <property type="entry name" value="PhyH"/>
</dbReference>
<keyword evidence="1" id="KW-0560">Oxidoreductase</keyword>
<dbReference type="GO" id="GO:0001561">
    <property type="term" value="P:fatty acid alpha-oxidation"/>
    <property type="evidence" value="ECO:0007669"/>
    <property type="project" value="InterPro"/>
</dbReference>
<gene>
    <name evidence="1" type="ORF">I3517_28760</name>
</gene>
<dbReference type="AlphaFoldDB" id="A0A8I1A0B8"/>
<dbReference type="Proteomes" id="UP000627573">
    <property type="component" value="Unassembled WGS sequence"/>
</dbReference>
<accession>A0A8I1A0B8</accession>
<protein>
    <submittedName>
        <fullName evidence="1">Phytanoyl-CoA dioxygenase family protein</fullName>
    </submittedName>
</protein>
<sequence length="394" mass="42745">MTPSLTNHTVPSAGRLHREDCNIDDFAALVAHDTDLADYPYADSVADGVLLYRSEALVEQSSNPETRAEIQDEIARALLTGPGITVFQGAFDAEILDRASAVFRELIARQHESGAASGDHFAKPGANDRIWGAQLKLALEDPKAYVDYYANSIVALASEAWLGPMYQVTSDVNVVNPGGAAQNPHRDYHLGFMSSDVAAKFRAHVHRLTPALTLQGAVAHVDMPAETGPTKYLPYSQQFESGYLAFERPEFKEFFEANYVQLPLKKGDAVFFNPALFHAAGHNKSADVLRMANLLQVSSAFGRALGTIDREALVNAIYPALLALSESGSDEAVRCAVAASAEGYAFPTNLDRDQPIDGLAPQTQAELVTEAVRERISPDRLADLLKAQSARRMS</sequence>
<evidence type="ECO:0000313" key="1">
    <source>
        <dbReference type="EMBL" id="MBH5146603.1"/>
    </source>
</evidence>
<dbReference type="GO" id="GO:0048244">
    <property type="term" value="F:phytanoyl-CoA dioxygenase activity"/>
    <property type="evidence" value="ECO:0007669"/>
    <property type="project" value="InterPro"/>
</dbReference>
<evidence type="ECO:0000313" key="2">
    <source>
        <dbReference type="Proteomes" id="UP000627573"/>
    </source>
</evidence>